<protein>
    <recommendedName>
        <fullName evidence="5">DUF485 domain-containing protein</fullName>
    </recommendedName>
</protein>
<sequence>MSDLSRSPDPLSVAERSIAVQQSEDFQRLRRSFLSFIVPLTVLFLAWYLLYVILAGWTHEFFAIKVFGNVNVGLLFGFGQVITTFAITMFYRSWADKRYDPHAEAIRAEMESGEILEDSATPGAGQGAADRDSAAPERSDGLADPGHAPGRHRADVPEEGDQR</sequence>
<evidence type="ECO:0000256" key="1">
    <source>
        <dbReference type="SAM" id="MobiDB-lite"/>
    </source>
</evidence>
<keyword evidence="4" id="KW-1185">Reference proteome</keyword>
<dbReference type="InterPro" id="IPR007436">
    <property type="entry name" value="DUF485"/>
</dbReference>
<feature type="region of interest" description="Disordered" evidence="1">
    <location>
        <begin position="116"/>
        <end position="163"/>
    </location>
</feature>
<gene>
    <name evidence="3" type="ORF">DEO23_06650</name>
</gene>
<keyword evidence="2" id="KW-1133">Transmembrane helix</keyword>
<organism evidence="3 4">
    <name type="scientific">Brachybacterium endophyticum</name>
    <dbReference type="NCBI Taxonomy" id="2182385"/>
    <lineage>
        <taxon>Bacteria</taxon>
        <taxon>Bacillati</taxon>
        <taxon>Actinomycetota</taxon>
        <taxon>Actinomycetes</taxon>
        <taxon>Micrococcales</taxon>
        <taxon>Dermabacteraceae</taxon>
        <taxon>Brachybacterium</taxon>
    </lineage>
</organism>
<evidence type="ECO:0008006" key="5">
    <source>
        <dbReference type="Google" id="ProtNLM"/>
    </source>
</evidence>
<feature type="compositionally biased region" description="Basic and acidic residues" evidence="1">
    <location>
        <begin position="152"/>
        <end position="163"/>
    </location>
</feature>
<feature type="compositionally biased region" description="Basic and acidic residues" evidence="1">
    <location>
        <begin position="129"/>
        <end position="141"/>
    </location>
</feature>
<reference evidence="3 4" key="1">
    <citation type="submission" date="2018-05" db="EMBL/GenBank/DDBJ databases">
        <title>Brachybacterium sp. M1HQ-2T, whole genome shotgun sequence.</title>
        <authorList>
            <person name="Tuo L."/>
        </authorList>
    </citation>
    <scope>NUCLEOTIDE SEQUENCE [LARGE SCALE GENOMIC DNA]</scope>
    <source>
        <strain evidence="3 4">M1HQ-2</strain>
    </source>
</reference>
<proteinExistence type="predicted"/>
<evidence type="ECO:0000313" key="4">
    <source>
        <dbReference type="Proteomes" id="UP000245590"/>
    </source>
</evidence>
<feature type="transmembrane region" description="Helical" evidence="2">
    <location>
        <begin position="33"/>
        <end position="54"/>
    </location>
</feature>
<name>A0A2U2RL74_9MICO</name>
<dbReference type="Pfam" id="PF04341">
    <property type="entry name" value="DUF485"/>
    <property type="match status" value="1"/>
</dbReference>
<accession>A0A2U2RL74</accession>
<comment type="caution">
    <text evidence="3">The sequence shown here is derived from an EMBL/GenBank/DDBJ whole genome shotgun (WGS) entry which is preliminary data.</text>
</comment>
<dbReference type="Proteomes" id="UP000245590">
    <property type="component" value="Unassembled WGS sequence"/>
</dbReference>
<dbReference type="OrthoDB" id="3543412at2"/>
<keyword evidence="2" id="KW-0472">Membrane</keyword>
<dbReference type="AlphaFoldDB" id="A0A2U2RL74"/>
<evidence type="ECO:0000256" key="2">
    <source>
        <dbReference type="SAM" id="Phobius"/>
    </source>
</evidence>
<dbReference type="PANTHER" id="PTHR38441:SF1">
    <property type="entry name" value="MEMBRANE PROTEIN"/>
    <property type="match status" value="1"/>
</dbReference>
<keyword evidence="2" id="KW-0812">Transmembrane</keyword>
<feature type="transmembrane region" description="Helical" evidence="2">
    <location>
        <begin position="66"/>
        <end position="91"/>
    </location>
</feature>
<dbReference type="PANTHER" id="PTHR38441">
    <property type="entry name" value="INTEGRAL MEMBRANE PROTEIN-RELATED"/>
    <property type="match status" value="1"/>
</dbReference>
<dbReference type="RefSeq" id="WP_109275218.1">
    <property type="nucleotide sequence ID" value="NZ_QFKX01000002.1"/>
</dbReference>
<evidence type="ECO:0000313" key="3">
    <source>
        <dbReference type="EMBL" id="PWH06623.1"/>
    </source>
</evidence>
<dbReference type="EMBL" id="QFKX01000002">
    <property type="protein sequence ID" value="PWH06623.1"/>
    <property type="molecule type" value="Genomic_DNA"/>
</dbReference>